<proteinExistence type="predicted"/>
<reference evidence="2 3" key="1">
    <citation type="submission" date="2018-07" db="EMBL/GenBank/DDBJ databases">
        <title>Uncovering a Universe of Circular DNA Viruses in Animal Metagenomes.</title>
        <authorList>
            <person name="Tisza M."/>
            <person name="Buck C."/>
            <person name="Pastrana D."/>
            <person name="Welch N."/>
            <person name="Peretti A."/>
        </authorList>
    </citation>
    <scope>NUCLEOTIDE SEQUENCE [LARGE SCALE GENOMIC DNA]</scope>
    <source>
        <strain evidence="2">Ctbg_1</strain>
    </source>
</reference>
<feature type="region of interest" description="Disordered" evidence="1">
    <location>
        <begin position="1"/>
        <end position="30"/>
    </location>
</feature>
<dbReference type="RefSeq" id="YP_010097683.1">
    <property type="nucleotide sequence ID" value="NC_055760.1"/>
</dbReference>
<accession>A0A345MT45</accession>
<evidence type="ECO:0000313" key="2">
    <source>
        <dbReference type="EMBL" id="AXH74545.1"/>
    </source>
</evidence>
<dbReference type="GO" id="GO:0003677">
    <property type="term" value="F:DNA binding"/>
    <property type="evidence" value="ECO:0007669"/>
    <property type="project" value="UniProtKB-KW"/>
</dbReference>
<keyword evidence="3" id="KW-1185">Reference proteome</keyword>
<sequence>MAETANNVTAPETTNVPTVKRPRRGVGSARGTTRLKFDHKMALPNGLFLGHIDEVSIKMVTIGEDTSGMPSFNGLSIPRVSVVFASNEADANARKYQTISFMAVESNAETIPGGKDEWKVNQVFDYIKHILNVFILKGRALTEEEEIALSLPFEDFDDDGNYYPVEPEVVIEGWTQVFNNFVTMMNTGKNGNPVFKDNNNKFISCYGKLIRCIKTKKGWKNVTNGDLVFPTFVGEGVLEIYKPNVQPALRVDVIRESITPKVVEAAKKPNMPTMPVAGMGGGVMLGSENTIADPMAGPGGISTEAYEDDPF</sequence>
<feature type="compositionally biased region" description="Polar residues" evidence="1">
    <location>
        <begin position="1"/>
        <end position="17"/>
    </location>
</feature>
<dbReference type="GeneID" id="76971822"/>
<protein>
    <submittedName>
        <fullName evidence="2">Putative single stranded DNA-binding protein</fullName>
    </submittedName>
</protein>
<evidence type="ECO:0000256" key="1">
    <source>
        <dbReference type="SAM" id="MobiDB-lite"/>
    </source>
</evidence>
<name>A0A345MT45_9CAUD</name>
<dbReference type="EMBL" id="MH616963">
    <property type="protein sequence ID" value="AXH74545.1"/>
    <property type="molecule type" value="Genomic_DNA"/>
</dbReference>
<keyword evidence="2" id="KW-0238">DNA-binding</keyword>
<evidence type="ECO:0000313" key="3">
    <source>
        <dbReference type="Proteomes" id="UP000257554"/>
    </source>
</evidence>
<organism evidence="2 3">
    <name type="scientific">crAssphage sp. isolate ctbg_1</name>
    <dbReference type="NCBI Taxonomy" id="2989854"/>
    <lineage>
        <taxon>Viruses</taxon>
        <taxon>Duplodnaviria</taxon>
        <taxon>Heunggongvirae</taxon>
        <taxon>Uroviricota</taxon>
        <taxon>Caudoviricetes</taxon>
        <taxon>Crassvirales</taxon>
        <taxon>Intestiviridae</taxon>
        <taxon>Crudevirinae</taxon>
        <taxon>Whopevirus</taxon>
        <taxon>Whopevirus animalis</taxon>
    </lineage>
</organism>
<dbReference type="Proteomes" id="UP000257554">
    <property type="component" value="Segment"/>
</dbReference>